<sequence length="484" mass="55831">MFGDAEAKLAKLNEDITNKELLKAQIVSEATTEADELVESKKAEIVELDKKIVNKESEIDKIIKDANAQASQKLEDSQRKLDGLAEKIKNKKDIIDAIVKKATQDARAIADQLNTEIQTLQHKKEELSNQLVEMDEEALMQDFALYHPIYDFAHSENYKFKLDEIRDHQKEMIKNKTAATGNLDWTVNGSKSKGKKMVRDTQKLLLRAFNSECEHVTGKVKYNNFDSCKKRITNSYTAITKLGRVMNISINPEYYNYKIDELHLALEYQLKKQEEKEHQRELREQAREEAKLKKEIAEAKKKIAKEKAHYSNALETAQEQLKVTVDAEEKAALQEKITELQEHLSDVNKNMVDIDYRESNQKAGYVYVISNIGSFGKDIYKIGMTRRLDPMERVYELGDASVPFNFDVHAMIFSDDAPKLEAALHHAFEDKKLNMVNTRREFFKVPLKQIEKVVKENYDGTVEFTEIPSADQYRESMKMKHLPA</sequence>
<dbReference type="Proteomes" id="UP000536773">
    <property type="component" value="Unassembled WGS sequence"/>
</dbReference>
<dbReference type="SMART" id="SM00974">
    <property type="entry name" value="T5orf172"/>
    <property type="match status" value="1"/>
</dbReference>
<dbReference type="AlphaFoldDB" id="A0A848ES90"/>
<name>A0A848ES90_MEGEL</name>
<feature type="domain" description="Bacteriophage T5 Orf172 DNA-binding" evidence="2">
    <location>
        <begin position="374"/>
        <end position="457"/>
    </location>
</feature>
<gene>
    <name evidence="3" type="ORF">HG933_09185</name>
</gene>
<evidence type="ECO:0000313" key="4">
    <source>
        <dbReference type="Proteomes" id="UP000536773"/>
    </source>
</evidence>
<dbReference type="Pfam" id="PF13455">
    <property type="entry name" value="MUG113"/>
    <property type="match status" value="1"/>
</dbReference>
<dbReference type="Pfam" id="PF13250">
    <property type="entry name" value="SNIPE"/>
    <property type="match status" value="1"/>
</dbReference>
<protein>
    <submittedName>
        <fullName evidence="3">DUF4041 domain-containing protein</fullName>
    </submittedName>
</protein>
<organism evidence="3 4">
    <name type="scientific">Megasphaera elsdenii</name>
    <dbReference type="NCBI Taxonomy" id="907"/>
    <lineage>
        <taxon>Bacteria</taxon>
        <taxon>Bacillati</taxon>
        <taxon>Bacillota</taxon>
        <taxon>Negativicutes</taxon>
        <taxon>Veillonellales</taxon>
        <taxon>Veillonellaceae</taxon>
        <taxon>Megasphaera</taxon>
    </lineage>
</organism>
<evidence type="ECO:0000256" key="1">
    <source>
        <dbReference type="SAM" id="Coils"/>
    </source>
</evidence>
<evidence type="ECO:0000313" key="3">
    <source>
        <dbReference type="EMBL" id="NMK39538.1"/>
    </source>
</evidence>
<accession>A0A848ES90</accession>
<keyword evidence="1" id="KW-0175">Coiled coil</keyword>
<evidence type="ECO:0000259" key="2">
    <source>
        <dbReference type="SMART" id="SM00974"/>
    </source>
</evidence>
<comment type="caution">
    <text evidence="3">The sequence shown here is derived from an EMBL/GenBank/DDBJ whole genome shotgun (WGS) entry which is preliminary data.</text>
</comment>
<reference evidence="3 4" key="1">
    <citation type="submission" date="2020-04" db="EMBL/GenBank/DDBJ databases">
        <authorList>
            <person name="Hitch T.C.A."/>
            <person name="Wylensek D."/>
            <person name="Clavel T."/>
        </authorList>
    </citation>
    <scope>NUCLEOTIDE SEQUENCE [LARGE SCALE GENOMIC DNA]</scope>
    <source>
        <strain evidence="3 4">WCA-386-APC-2A</strain>
    </source>
</reference>
<dbReference type="EMBL" id="JABBJH010000012">
    <property type="protein sequence ID" value="NMK39538.1"/>
    <property type="molecule type" value="Genomic_DNA"/>
</dbReference>
<feature type="coiled-coil region" evidence="1">
    <location>
        <begin position="38"/>
        <end position="137"/>
    </location>
</feature>
<feature type="coiled-coil region" evidence="1">
    <location>
        <begin position="265"/>
        <end position="350"/>
    </location>
</feature>
<dbReference type="InterPro" id="IPR018306">
    <property type="entry name" value="Phage_T5_Orf172_DNA-bd"/>
</dbReference>
<dbReference type="InterPro" id="IPR025280">
    <property type="entry name" value="SNIPE"/>
</dbReference>
<proteinExistence type="predicted"/>